<keyword evidence="4" id="KW-1185">Reference proteome</keyword>
<evidence type="ECO:0000313" key="1">
    <source>
        <dbReference type="EMBL" id="MBV6321166.1"/>
    </source>
</evidence>
<evidence type="ECO:0000313" key="3">
    <source>
        <dbReference type="Proteomes" id="UP001155901"/>
    </source>
</evidence>
<sequence>MTWCAGRQVGLVLHGHKHIPHLATVQPMHGREVTVVGCGSSVGAEGKPMCYDIVTIEPATKRWSVSFYQDTRGDGSGFSLQNVALDLRASG</sequence>
<dbReference type="Proteomes" id="UP001155901">
    <property type="component" value="Unassembled WGS sequence"/>
</dbReference>
<reference evidence="2" key="2">
    <citation type="submission" date="2022-03" db="EMBL/GenBank/DDBJ databases">
        <title>Genome Encyclopedia of Bacteria and Archaea VI: Functional Genomics of Type Strains.</title>
        <authorList>
            <person name="Whitman W."/>
        </authorList>
    </citation>
    <scope>NUCLEOTIDE SEQUENCE</scope>
    <source>
        <strain evidence="2">HSC-15S17</strain>
    </source>
</reference>
<dbReference type="Proteomes" id="UP001162889">
    <property type="component" value="Unassembled WGS sequence"/>
</dbReference>
<accession>A0AA41H7H0</accession>
<dbReference type="EMBL" id="JAHTGR010000004">
    <property type="protein sequence ID" value="MBV6321166.1"/>
    <property type="molecule type" value="Genomic_DNA"/>
</dbReference>
<protein>
    <recommendedName>
        <fullName evidence="5">Calcineurin-like phosphoesterase domain-containing protein</fullName>
    </recommendedName>
</protein>
<organism evidence="1 3">
    <name type="scientific">Duganella violaceipulchra</name>
    <dbReference type="NCBI Taxonomy" id="2849652"/>
    <lineage>
        <taxon>Bacteria</taxon>
        <taxon>Pseudomonadati</taxon>
        <taxon>Pseudomonadota</taxon>
        <taxon>Betaproteobacteria</taxon>
        <taxon>Burkholderiales</taxon>
        <taxon>Oxalobacteraceae</taxon>
        <taxon>Telluria group</taxon>
        <taxon>Duganella</taxon>
    </lineage>
</organism>
<dbReference type="EMBL" id="JALJZU010000006">
    <property type="protein sequence ID" value="MCP2009589.1"/>
    <property type="molecule type" value="Genomic_DNA"/>
</dbReference>
<name>A0AA41H7H0_9BURK</name>
<dbReference type="AlphaFoldDB" id="A0AA41H7H0"/>
<evidence type="ECO:0000313" key="4">
    <source>
        <dbReference type="Proteomes" id="UP001162889"/>
    </source>
</evidence>
<proteinExistence type="predicted"/>
<evidence type="ECO:0000313" key="2">
    <source>
        <dbReference type="EMBL" id="MCP2009589.1"/>
    </source>
</evidence>
<evidence type="ECO:0008006" key="5">
    <source>
        <dbReference type="Google" id="ProtNLM"/>
    </source>
</evidence>
<gene>
    <name evidence="1" type="ORF">KVP70_09485</name>
    <name evidence="2" type="ORF">L1274_003318</name>
</gene>
<comment type="caution">
    <text evidence="1">The sequence shown here is derived from an EMBL/GenBank/DDBJ whole genome shotgun (WGS) entry which is preliminary data.</text>
</comment>
<reference evidence="1" key="1">
    <citation type="submission" date="2021-07" db="EMBL/GenBank/DDBJ databases">
        <title>Characterization of violacein-producing bacteria and related species.</title>
        <authorList>
            <person name="Wilson H.S."/>
            <person name="De Leon M.E."/>
        </authorList>
    </citation>
    <scope>NUCLEOTIDE SEQUENCE</scope>
    <source>
        <strain evidence="1">HSC-15S17</strain>
    </source>
</reference>
<dbReference type="RefSeq" id="WP_217941928.1">
    <property type="nucleotide sequence ID" value="NZ_JAHTGR010000004.1"/>
</dbReference>